<dbReference type="OrthoDB" id="9808428at2"/>
<dbReference type="RefSeq" id="WP_104976941.1">
    <property type="nucleotide sequence ID" value="NZ_CP012673.1"/>
</dbReference>
<dbReference type="PANTHER" id="PTHR34107:SF4">
    <property type="entry name" value="SLL1222 PROTEIN"/>
    <property type="match status" value="1"/>
</dbReference>
<evidence type="ECO:0000313" key="3">
    <source>
        <dbReference type="Proteomes" id="UP000238348"/>
    </source>
</evidence>
<dbReference type="InterPro" id="IPR011335">
    <property type="entry name" value="Restrct_endonuc-II-like"/>
</dbReference>
<sequence>MTTGVLPRDLDPDRNAPEVEAAFEAVPPEQVAEILDGELFIFPRPGRPHTRSASRLTMKLGSAFDLGDGGPGGWVLLDEPELHLGPRPDKVVPDLAGWKRERMPDALGDEATPAHYDVPPDWVCEVISPRTERVDRGKKMRIYRREGVGHVWLLSPLLRTLEVYRLEGGRWVLLETYEEDAKVKAEPFDAVELDLASIWTR</sequence>
<dbReference type="Pfam" id="PF05685">
    <property type="entry name" value="Uma2"/>
    <property type="match status" value="1"/>
</dbReference>
<gene>
    <name evidence="2" type="ORF">SOCE26_002770</name>
</gene>
<dbReference type="PANTHER" id="PTHR34107">
    <property type="entry name" value="SLL0198 PROTEIN-RELATED"/>
    <property type="match status" value="1"/>
</dbReference>
<protein>
    <recommendedName>
        <fullName evidence="1">Putative restriction endonuclease domain-containing protein</fullName>
    </recommendedName>
</protein>
<dbReference type="CDD" id="cd06260">
    <property type="entry name" value="DUF820-like"/>
    <property type="match status" value="1"/>
</dbReference>
<organism evidence="2 3">
    <name type="scientific">Sorangium cellulosum</name>
    <name type="common">Polyangium cellulosum</name>
    <dbReference type="NCBI Taxonomy" id="56"/>
    <lineage>
        <taxon>Bacteria</taxon>
        <taxon>Pseudomonadati</taxon>
        <taxon>Myxococcota</taxon>
        <taxon>Polyangia</taxon>
        <taxon>Polyangiales</taxon>
        <taxon>Polyangiaceae</taxon>
        <taxon>Sorangium</taxon>
    </lineage>
</organism>
<dbReference type="EMBL" id="CP012673">
    <property type="protein sequence ID" value="AUX38896.1"/>
    <property type="molecule type" value="Genomic_DNA"/>
</dbReference>
<evidence type="ECO:0000313" key="2">
    <source>
        <dbReference type="EMBL" id="AUX38896.1"/>
    </source>
</evidence>
<evidence type="ECO:0000259" key="1">
    <source>
        <dbReference type="Pfam" id="PF05685"/>
    </source>
</evidence>
<dbReference type="Proteomes" id="UP000238348">
    <property type="component" value="Chromosome"/>
</dbReference>
<feature type="domain" description="Putative restriction endonuclease" evidence="1">
    <location>
        <begin position="23"/>
        <end position="194"/>
    </location>
</feature>
<dbReference type="InterPro" id="IPR008538">
    <property type="entry name" value="Uma2"/>
</dbReference>
<name>A0A2L0EHY4_SORCE</name>
<dbReference type="SUPFAM" id="SSF52980">
    <property type="entry name" value="Restriction endonuclease-like"/>
    <property type="match status" value="1"/>
</dbReference>
<dbReference type="AlphaFoldDB" id="A0A2L0EHY4"/>
<dbReference type="Gene3D" id="3.90.1570.10">
    <property type="entry name" value="tt1808, chain A"/>
    <property type="match status" value="1"/>
</dbReference>
<reference evidence="2 3" key="1">
    <citation type="submission" date="2015-09" db="EMBL/GenBank/DDBJ databases">
        <title>Sorangium comparison.</title>
        <authorList>
            <person name="Zaburannyi N."/>
            <person name="Bunk B."/>
            <person name="Overmann J."/>
            <person name="Mueller R."/>
        </authorList>
    </citation>
    <scope>NUCLEOTIDE SEQUENCE [LARGE SCALE GENOMIC DNA]</scope>
    <source>
        <strain evidence="2 3">So ce26</strain>
    </source>
</reference>
<accession>A0A2L0EHY4</accession>
<dbReference type="InterPro" id="IPR012296">
    <property type="entry name" value="Nuclease_put_TT1808"/>
</dbReference>
<proteinExistence type="predicted"/>